<reference evidence="1" key="1">
    <citation type="submission" date="2018-02" db="EMBL/GenBank/DDBJ databases">
        <title>Rhizophora mucronata_Transcriptome.</title>
        <authorList>
            <person name="Meera S.P."/>
            <person name="Sreeshan A."/>
            <person name="Augustine A."/>
        </authorList>
    </citation>
    <scope>NUCLEOTIDE SEQUENCE</scope>
    <source>
        <tissue evidence="1">Leaf</tissue>
    </source>
</reference>
<dbReference type="AlphaFoldDB" id="A0A2P2P8M1"/>
<name>A0A2P2P8M1_RHIMU</name>
<proteinExistence type="predicted"/>
<accession>A0A2P2P8M1</accession>
<dbReference type="EMBL" id="GGEC01070601">
    <property type="protein sequence ID" value="MBX51085.1"/>
    <property type="molecule type" value="Transcribed_RNA"/>
</dbReference>
<protein>
    <submittedName>
        <fullName evidence="1">Uncharacterized protein</fullName>
    </submittedName>
</protein>
<organism evidence="1">
    <name type="scientific">Rhizophora mucronata</name>
    <name type="common">Asiatic mangrove</name>
    <dbReference type="NCBI Taxonomy" id="61149"/>
    <lineage>
        <taxon>Eukaryota</taxon>
        <taxon>Viridiplantae</taxon>
        <taxon>Streptophyta</taxon>
        <taxon>Embryophyta</taxon>
        <taxon>Tracheophyta</taxon>
        <taxon>Spermatophyta</taxon>
        <taxon>Magnoliopsida</taxon>
        <taxon>eudicotyledons</taxon>
        <taxon>Gunneridae</taxon>
        <taxon>Pentapetalae</taxon>
        <taxon>rosids</taxon>
        <taxon>fabids</taxon>
        <taxon>Malpighiales</taxon>
        <taxon>Rhizophoraceae</taxon>
        <taxon>Rhizophora</taxon>
    </lineage>
</organism>
<sequence>MHVPHNHGSPRNHISVKIFIENTTRTFNLSTLGVHIHKTSQDKTIRTPCLDNLTMNFPPLINISQLTTRL</sequence>
<evidence type="ECO:0000313" key="1">
    <source>
        <dbReference type="EMBL" id="MBX51085.1"/>
    </source>
</evidence>